<dbReference type="Pfam" id="PF08282">
    <property type="entry name" value="Hydrolase_3"/>
    <property type="match status" value="1"/>
</dbReference>
<dbReference type="NCBIfam" id="TIGR00099">
    <property type="entry name" value="Cof-subfamily"/>
    <property type="match status" value="1"/>
</dbReference>
<dbReference type="SUPFAM" id="SSF56784">
    <property type="entry name" value="HAD-like"/>
    <property type="match status" value="1"/>
</dbReference>
<accession>A0ABY9HAE6</accession>
<gene>
    <name evidence="1" type="ORF">Q8852_00105</name>
</gene>
<dbReference type="Proteomes" id="UP001237011">
    <property type="component" value="Chromosome"/>
</dbReference>
<dbReference type="InterPro" id="IPR036412">
    <property type="entry name" value="HAD-like_sf"/>
</dbReference>
<dbReference type="PANTHER" id="PTHR10000:SF8">
    <property type="entry name" value="HAD SUPERFAMILY HYDROLASE-LIKE, TYPE 3"/>
    <property type="match status" value="1"/>
</dbReference>
<dbReference type="Gene3D" id="3.30.1240.10">
    <property type="match status" value="1"/>
</dbReference>
<dbReference type="SFLD" id="SFLDG01140">
    <property type="entry name" value="C2.B:_Phosphomannomutase_and_P"/>
    <property type="match status" value="1"/>
</dbReference>
<dbReference type="SFLD" id="SFLDS00003">
    <property type="entry name" value="Haloacid_Dehalogenase"/>
    <property type="match status" value="1"/>
</dbReference>
<evidence type="ECO:0000313" key="1">
    <source>
        <dbReference type="EMBL" id="WLP85567.1"/>
    </source>
</evidence>
<dbReference type="InterPro" id="IPR023214">
    <property type="entry name" value="HAD_sf"/>
</dbReference>
<dbReference type="NCBIfam" id="TIGR01484">
    <property type="entry name" value="HAD-SF-IIB"/>
    <property type="match status" value="1"/>
</dbReference>
<proteinExistence type="predicted"/>
<dbReference type="Gene3D" id="3.40.50.1000">
    <property type="entry name" value="HAD superfamily/HAD-like"/>
    <property type="match status" value="1"/>
</dbReference>
<dbReference type="GO" id="GO:0016787">
    <property type="term" value="F:hydrolase activity"/>
    <property type="evidence" value="ECO:0007669"/>
    <property type="project" value="UniProtKB-KW"/>
</dbReference>
<dbReference type="EMBL" id="CP132191">
    <property type="protein sequence ID" value="WLP85567.1"/>
    <property type="molecule type" value="Genomic_DNA"/>
</dbReference>
<name>A0ABY9HAE6_9MOLU</name>
<reference evidence="1" key="1">
    <citation type="submission" date="2023-08" db="EMBL/GenBank/DDBJ databases">
        <title>Complete genome sequence of Mycoplasma seminis 2200.</title>
        <authorList>
            <person name="Spergser J."/>
        </authorList>
    </citation>
    <scope>NUCLEOTIDE SEQUENCE [LARGE SCALE GENOMIC DNA]</scope>
    <source>
        <strain evidence="1">2200</strain>
    </source>
</reference>
<dbReference type="InterPro" id="IPR000150">
    <property type="entry name" value="Cof"/>
</dbReference>
<keyword evidence="1" id="KW-0378">Hydrolase</keyword>
<dbReference type="InterPro" id="IPR006379">
    <property type="entry name" value="HAD-SF_hydro_IIB"/>
</dbReference>
<organism evidence="1 2">
    <name type="scientific">Mycoplasma seminis</name>
    <dbReference type="NCBI Taxonomy" id="512749"/>
    <lineage>
        <taxon>Bacteria</taxon>
        <taxon>Bacillati</taxon>
        <taxon>Mycoplasmatota</taxon>
        <taxon>Mollicutes</taxon>
        <taxon>Mycoplasmataceae</taxon>
        <taxon>Mycoplasma</taxon>
    </lineage>
</organism>
<dbReference type="PROSITE" id="PS01229">
    <property type="entry name" value="COF_2"/>
    <property type="match status" value="1"/>
</dbReference>
<keyword evidence="2" id="KW-1185">Reference proteome</keyword>
<dbReference type="RefSeq" id="WP_305937998.1">
    <property type="nucleotide sequence ID" value="NZ_CP132191.1"/>
</dbReference>
<sequence length="279" mass="30931">MKLVFAYDLDGTLLRKDNTIHPDTLKALEEVELAGHVNVIATGRGLKKVLPLIKDGTIQFVDYIVCSNGALIYDVYNDKTTVLNTVPNKVFYILKDKAIENDLILTVDTIDYNGSYLPNNQFPKWMSKEQIMDMNILNIATLEHLEKVVLNKESVITQIALRNPIEKAKEITDSIREATKDLPCVVYLTNSVYTDVNPENISKIVGVREVLKMLNLTEDNLVAFGDSGNDVAMIEAAKFGVALGNATKDAKAVADLVIDDHQTATIGHTLLKIINEDTI</sequence>
<dbReference type="PANTHER" id="PTHR10000">
    <property type="entry name" value="PHOSPHOSERINE PHOSPHATASE"/>
    <property type="match status" value="1"/>
</dbReference>
<evidence type="ECO:0000313" key="2">
    <source>
        <dbReference type="Proteomes" id="UP001237011"/>
    </source>
</evidence>
<protein>
    <submittedName>
        <fullName evidence="1">Cof-type HAD-IIB family hydrolase</fullName>
    </submittedName>
</protein>